<keyword evidence="1" id="KW-0812">Transmembrane</keyword>
<protein>
    <recommendedName>
        <fullName evidence="3">Cache domain-containing protein</fullName>
    </recommendedName>
</protein>
<comment type="caution">
    <text evidence="2">The sequence shown here is derived from an EMBL/GenBank/DDBJ whole genome shotgun (WGS) entry which is preliminary data.</text>
</comment>
<feature type="transmembrane region" description="Helical" evidence="1">
    <location>
        <begin position="20"/>
        <end position="38"/>
    </location>
</feature>
<name>A0A0F9AJ75_9ZZZZ</name>
<dbReference type="EMBL" id="LAZR01045659">
    <property type="protein sequence ID" value="KKK98340.1"/>
    <property type="molecule type" value="Genomic_DNA"/>
</dbReference>
<gene>
    <name evidence="2" type="ORF">LCGC14_2643740</name>
</gene>
<evidence type="ECO:0000313" key="2">
    <source>
        <dbReference type="EMBL" id="KKK98340.1"/>
    </source>
</evidence>
<sequence>MLAPMKGFEGLNRLDVRRVLLLGLALMPIGIIAMVQTYRVIEDSDARLEAALLGETLAAATGERQIILRSRGAAQTIARIIPTYGDDETACSAILSRYASSIDKLNFAGHISESGIVRCGTDEIGTDVTGTATYQQYKATRLPFVGSSSGNRSVGVISVVEPVVTDDAADGYIVLAFPHSALSVNSEAKDKGPRPLDTITFNENGDVLTSHLGVESAVDRIPANRALSALSVTGASTFEDLDNTGVERVYTVAPLLPGAIYALSIWPAEAARAGGLTSMSAVLFPFLMWLISLAVAYFAVHRL</sequence>
<feature type="non-terminal residue" evidence="2">
    <location>
        <position position="303"/>
    </location>
</feature>
<proteinExistence type="predicted"/>
<accession>A0A0F9AJ75</accession>
<keyword evidence="1" id="KW-0472">Membrane</keyword>
<dbReference type="AlphaFoldDB" id="A0A0F9AJ75"/>
<evidence type="ECO:0000256" key="1">
    <source>
        <dbReference type="SAM" id="Phobius"/>
    </source>
</evidence>
<feature type="transmembrane region" description="Helical" evidence="1">
    <location>
        <begin position="280"/>
        <end position="300"/>
    </location>
</feature>
<organism evidence="2">
    <name type="scientific">marine sediment metagenome</name>
    <dbReference type="NCBI Taxonomy" id="412755"/>
    <lineage>
        <taxon>unclassified sequences</taxon>
        <taxon>metagenomes</taxon>
        <taxon>ecological metagenomes</taxon>
    </lineage>
</organism>
<evidence type="ECO:0008006" key="3">
    <source>
        <dbReference type="Google" id="ProtNLM"/>
    </source>
</evidence>
<reference evidence="2" key="1">
    <citation type="journal article" date="2015" name="Nature">
        <title>Complex archaea that bridge the gap between prokaryotes and eukaryotes.</title>
        <authorList>
            <person name="Spang A."/>
            <person name="Saw J.H."/>
            <person name="Jorgensen S.L."/>
            <person name="Zaremba-Niedzwiedzka K."/>
            <person name="Martijn J."/>
            <person name="Lind A.E."/>
            <person name="van Eijk R."/>
            <person name="Schleper C."/>
            <person name="Guy L."/>
            <person name="Ettema T.J."/>
        </authorList>
    </citation>
    <scope>NUCLEOTIDE SEQUENCE</scope>
</reference>
<keyword evidence="1" id="KW-1133">Transmembrane helix</keyword>